<keyword evidence="2" id="KW-0479">Metal-binding</keyword>
<gene>
    <name evidence="6" type="ORF">GCM10007304_12510</name>
</gene>
<dbReference type="InterPro" id="IPR000330">
    <property type="entry name" value="SNF2_N"/>
</dbReference>
<sequence>MVVDDPDPQYPRAQFLSVHPVILSHPSRSRLVSWAMTSSLPRLSVTAPTAIKRTFTGDSYSRGDAYARAGRVSALEWDGTSLRARVRGQRAVPYETRVDVIVENDAFTGIARTSCSCPMQVRCKHAAAVVLHAIRSAVTTAPAPSHWTKVLEPLVDEDSEQPHLALQLSLATTKEHAGSVRLLARPLRRGRTGAWATTGIAWDRMPYSQERGFAEQLEILEELYSLHLVKSRAGRSRYSYQQIGNLDLGDLPGRSMWSVLDSAHDAGLPLMHATRTLGDIPPIETATFEVDVVSHDSGSLTVTGRTAVDDATLPSSAFSFVGDDGTGLVHWDPSTTDELAKRPFRLARMSTPVPSALISIATTEGGLMVPREDRDSFSSRYLPAIRRTTSVVSSDSSFREPVITGPALDLVMTYTPGHRVTVSGQWHYTIDTVPMYVSTERAPVADANRNTSAELALLTAVADILDVPSLGGMLRSFVRTGFDAAQLISHGVPALDAIDGVTVIVTGEPPSFEDVSDDVAISVSTSSIKGSNDWFDLGIDVVVDGTSVPVAEVISGIARGDSHLILNDGRYFDLASEHLTRLRALVEEARSLQDAPGNSLRLSRFQVGLWDEFAALGVVTSQAEAWQAQVSGLLTLDEVEPVKPPLGLDATLRTYQLEGLTWLSFVYNHGLGGILADDMGLGKTIQTLALVQTLSETSTLASPFLIVAPTSVVHNWAREAATFTPGLRVVTASETMARRGQSVADITEGADIVVTSYTIFRIDFDDFDSRTWSGLVLDEAQSVKNHQGKSYQCARRLDTPFKLAITGTPMENSVMELWSLLSITSPGLFPSPKVFTDMYRRPIENDGDSDVLARLRRRIRPLVMRRTKEFVATDLPPKQEVTVEVDLNPAHQRLYDVTFNRERQKILGLLGELDKNRFTILTSLTLLRQLALDPVLIDPAHYDIPSSKTDELVDQLEEVIAGGHRALVFSQFTSYLTRVRERLSDSGIETEYLDGRTRNRGSVIERFREGSAPVFLISLKAGGVGLTLTEADYCFVLDPWWNPATEAQAVDRTHRIGQTKTVFVNRYVARGTIEEKVMALKEKKAALFRSVMDDGAAFGSSLSADDIRGLVE</sequence>
<dbReference type="GO" id="GO:0016787">
    <property type="term" value="F:hydrolase activity"/>
    <property type="evidence" value="ECO:0007669"/>
    <property type="project" value="UniProtKB-KW"/>
</dbReference>
<keyword evidence="2" id="KW-0863">Zinc-finger</keyword>
<dbReference type="CDD" id="cd18012">
    <property type="entry name" value="DEXQc_arch_SWI2_SNF2"/>
    <property type="match status" value="1"/>
</dbReference>
<dbReference type="InterPro" id="IPR014001">
    <property type="entry name" value="Helicase_ATP-bd"/>
</dbReference>
<evidence type="ECO:0000256" key="1">
    <source>
        <dbReference type="ARBA" id="ARBA00022801"/>
    </source>
</evidence>
<dbReference type="InterPro" id="IPR049730">
    <property type="entry name" value="SNF2/RAD54-like_C"/>
</dbReference>
<evidence type="ECO:0000256" key="2">
    <source>
        <dbReference type="PROSITE-ProRule" id="PRU00325"/>
    </source>
</evidence>
<dbReference type="InterPro" id="IPR001650">
    <property type="entry name" value="Helicase_C-like"/>
</dbReference>
<dbReference type="InterPro" id="IPR038718">
    <property type="entry name" value="SNF2-like_sf"/>
</dbReference>
<accession>A0A917CV94</accession>
<dbReference type="PANTHER" id="PTHR10799">
    <property type="entry name" value="SNF2/RAD54 HELICASE FAMILY"/>
    <property type="match status" value="1"/>
</dbReference>
<protein>
    <submittedName>
        <fullName evidence="6">DNA helicase</fullName>
    </submittedName>
</protein>
<dbReference type="PROSITE" id="PS51192">
    <property type="entry name" value="HELICASE_ATP_BIND_1"/>
    <property type="match status" value="1"/>
</dbReference>
<evidence type="ECO:0000313" key="7">
    <source>
        <dbReference type="Proteomes" id="UP000654257"/>
    </source>
</evidence>
<feature type="domain" description="SWIM-type" evidence="3">
    <location>
        <begin position="100"/>
        <end position="134"/>
    </location>
</feature>
<dbReference type="PROSITE" id="PS51194">
    <property type="entry name" value="HELICASE_CTER"/>
    <property type="match status" value="1"/>
</dbReference>
<feature type="domain" description="Helicase C-terminal" evidence="5">
    <location>
        <begin position="948"/>
        <end position="1112"/>
    </location>
</feature>
<dbReference type="Pfam" id="PF00271">
    <property type="entry name" value="Helicase_C"/>
    <property type="match status" value="1"/>
</dbReference>
<dbReference type="AlphaFoldDB" id="A0A917CV94"/>
<dbReference type="Proteomes" id="UP000654257">
    <property type="component" value="Unassembled WGS sequence"/>
</dbReference>
<keyword evidence="2" id="KW-0862">Zinc</keyword>
<dbReference type="SMART" id="SM00490">
    <property type="entry name" value="HELICc"/>
    <property type="match status" value="1"/>
</dbReference>
<dbReference type="SMART" id="SM00487">
    <property type="entry name" value="DEXDc"/>
    <property type="match status" value="1"/>
</dbReference>
<keyword evidence="6" id="KW-0067">ATP-binding</keyword>
<dbReference type="EMBL" id="BMCU01000001">
    <property type="protein sequence ID" value="GGG00109.1"/>
    <property type="molecule type" value="Genomic_DNA"/>
</dbReference>
<evidence type="ECO:0000259" key="3">
    <source>
        <dbReference type="PROSITE" id="PS50966"/>
    </source>
</evidence>
<dbReference type="GO" id="GO:0005524">
    <property type="term" value="F:ATP binding"/>
    <property type="evidence" value="ECO:0007669"/>
    <property type="project" value="InterPro"/>
</dbReference>
<dbReference type="Gene3D" id="3.40.50.300">
    <property type="entry name" value="P-loop containing nucleotide triphosphate hydrolases"/>
    <property type="match status" value="1"/>
</dbReference>
<keyword evidence="6" id="KW-0547">Nucleotide-binding</keyword>
<name>A0A917CV94_9NOCA</name>
<comment type="caution">
    <text evidence="6">The sequence shown here is derived from an EMBL/GenBank/DDBJ whole genome shotgun (WGS) entry which is preliminary data.</text>
</comment>
<keyword evidence="7" id="KW-1185">Reference proteome</keyword>
<evidence type="ECO:0000259" key="4">
    <source>
        <dbReference type="PROSITE" id="PS51192"/>
    </source>
</evidence>
<dbReference type="Pfam" id="PF00176">
    <property type="entry name" value="SNF2-rel_dom"/>
    <property type="match status" value="1"/>
</dbReference>
<proteinExistence type="predicted"/>
<organism evidence="6 7">
    <name type="scientific">Rhodococcoides trifolii</name>
    <dbReference type="NCBI Taxonomy" id="908250"/>
    <lineage>
        <taxon>Bacteria</taxon>
        <taxon>Bacillati</taxon>
        <taxon>Actinomycetota</taxon>
        <taxon>Actinomycetes</taxon>
        <taxon>Mycobacteriales</taxon>
        <taxon>Nocardiaceae</taxon>
        <taxon>Rhodococcoides</taxon>
    </lineage>
</organism>
<reference evidence="6" key="1">
    <citation type="journal article" date="2014" name="Int. J. Syst. Evol. Microbiol.">
        <title>Complete genome sequence of Corynebacterium casei LMG S-19264T (=DSM 44701T), isolated from a smear-ripened cheese.</title>
        <authorList>
            <consortium name="US DOE Joint Genome Institute (JGI-PGF)"/>
            <person name="Walter F."/>
            <person name="Albersmeier A."/>
            <person name="Kalinowski J."/>
            <person name="Ruckert C."/>
        </authorList>
    </citation>
    <scope>NUCLEOTIDE SEQUENCE</scope>
    <source>
        <strain evidence="6">CCM 7905</strain>
    </source>
</reference>
<dbReference type="CDD" id="cd18793">
    <property type="entry name" value="SF2_C_SNF"/>
    <property type="match status" value="1"/>
</dbReference>
<feature type="domain" description="Helicase ATP-binding" evidence="4">
    <location>
        <begin position="664"/>
        <end position="827"/>
    </location>
</feature>
<reference evidence="6" key="2">
    <citation type="submission" date="2020-09" db="EMBL/GenBank/DDBJ databases">
        <authorList>
            <person name="Sun Q."/>
            <person name="Sedlacek I."/>
        </authorList>
    </citation>
    <scope>NUCLEOTIDE SEQUENCE</scope>
    <source>
        <strain evidence="6">CCM 7905</strain>
    </source>
</reference>
<keyword evidence="1" id="KW-0378">Hydrolase</keyword>
<dbReference type="SUPFAM" id="SSF52540">
    <property type="entry name" value="P-loop containing nucleoside triphosphate hydrolases"/>
    <property type="match status" value="2"/>
</dbReference>
<dbReference type="Pfam" id="PF04434">
    <property type="entry name" value="SWIM"/>
    <property type="match status" value="1"/>
</dbReference>
<evidence type="ECO:0000313" key="6">
    <source>
        <dbReference type="EMBL" id="GGG00109.1"/>
    </source>
</evidence>
<dbReference type="InterPro" id="IPR027417">
    <property type="entry name" value="P-loop_NTPase"/>
</dbReference>
<dbReference type="GO" id="GO:0004386">
    <property type="term" value="F:helicase activity"/>
    <property type="evidence" value="ECO:0007669"/>
    <property type="project" value="UniProtKB-KW"/>
</dbReference>
<dbReference type="Gene3D" id="3.40.50.10810">
    <property type="entry name" value="Tandem AAA-ATPase domain"/>
    <property type="match status" value="1"/>
</dbReference>
<dbReference type="GO" id="GO:0008270">
    <property type="term" value="F:zinc ion binding"/>
    <property type="evidence" value="ECO:0007669"/>
    <property type="project" value="UniProtKB-KW"/>
</dbReference>
<dbReference type="PROSITE" id="PS50966">
    <property type="entry name" value="ZF_SWIM"/>
    <property type="match status" value="1"/>
</dbReference>
<evidence type="ECO:0000259" key="5">
    <source>
        <dbReference type="PROSITE" id="PS51194"/>
    </source>
</evidence>
<keyword evidence="6" id="KW-0347">Helicase</keyword>
<dbReference type="InterPro" id="IPR007527">
    <property type="entry name" value="Znf_SWIM"/>
</dbReference>